<dbReference type="Gene3D" id="2.40.320.10">
    <property type="entry name" value="Hypothetical Protein Pfu-838710-001"/>
    <property type="match status" value="1"/>
</dbReference>
<dbReference type="SUPFAM" id="SSF55154">
    <property type="entry name" value="CYTH-like phosphatases"/>
    <property type="match status" value="1"/>
</dbReference>
<evidence type="ECO:0000259" key="1">
    <source>
        <dbReference type="PROSITE" id="PS51707"/>
    </source>
</evidence>
<name>A0ABZ2VZW7_9GAMM</name>
<dbReference type="SMART" id="SM01118">
    <property type="entry name" value="CYTH"/>
    <property type="match status" value="1"/>
</dbReference>
<dbReference type="PROSITE" id="PS51707">
    <property type="entry name" value="CYTH"/>
    <property type="match status" value="1"/>
</dbReference>
<dbReference type="PANTHER" id="PTHR39569">
    <property type="entry name" value="INORGANIC TRIPHOSPHATASE"/>
    <property type="match status" value="1"/>
</dbReference>
<evidence type="ECO:0000313" key="2">
    <source>
        <dbReference type="EMBL" id="WZF87918.1"/>
    </source>
</evidence>
<dbReference type="InterPro" id="IPR039013">
    <property type="entry name" value="YgiF"/>
</dbReference>
<dbReference type="CDD" id="cd07756">
    <property type="entry name" value="CYTH-like_Pase_CHAD"/>
    <property type="match status" value="1"/>
</dbReference>
<dbReference type="RefSeq" id="WP_341581334.1">
    <property type="nucleotide sequence ID" value="NZ_CP101118.1"/>
</dbReference>
<sequence length="285" mass="30787">MAEELEIKLTLTPDALNQAGEWLSAQKGVRAGTGKTLVNRYFDTPAGDLNRRKVALRIRQAGDQFIQTLKARGEFVDGAHRRQEWEWPLVGPELKLGLIADTPVGQGVNLAELQPVFETNFERRVLVIDQEDSVIEVAIDSGAIVAGGQSLPLNEIEFELKSGDSSALLPWARRLADEVPVFLNLVSKAEQGYHLAGLYHPAPEPGGKSDLAVNDFLFLLSGSWLTGQPLCFGRERLDAIGRLAGERGVGELYEKVVTALADGPAVSDLVSGKELGQLQLAIAAG</sequence>
<organism evidence="2 3">
    <name type="scientific">Marinobacter metalliresistant</name>
    <dbReference type="NCBI Taxonomy" id="2961995"/>
    <lineage>
        <taxon>Bacteria</taxon>
        <taxon>Pseudomonadati</taxon>
        <taxon>Pseudomonadota</taxon>
        <taxon>Gammaproteobacteria</taxon>
        <taxon>Pseudomonadales</taxon>
        <taxon>Marinobacteraceae</taxon>
        <taxon>Marinobacter</taxon>
    </lineage>
</organism>
<dbReference type="PANTHER" id="PTHR39569:SF1">
    <property type="entry name" value="INORGANIC TRIPHOSPHATASE"/>
    <property type="match status" value="1"/>
</dbReference>
<evidence type="ECO:0000313" key="3">
    <source>
        <dbReference type="Proteomes" id="UP001475781"/>
    </source>
</evidence>
<keyword evidence="3" id="KW-1185">Reference proteome</keyword>
<dbReference type="InterPro" id="IPR023577">
    <property type="entry name" value="CYTH_domain"/>
</dbReference>
<gene>
    <name evidence="2" type="ORF">NLK58_16540</name>
</gene>
<accession>A0ABZ2VZW7</accession>
<dbReference type="InterPro" id="IPR033469">
    <property type="entry name" value="CYTH-like_dom_sf"/>
</dbReference>
<proteinExistence type="predicted"/>
<dbReference type="Proteomes" id="UP001475781">
    <property type="component" value="Chromosome"/>
</dbReference>
<feature type="domain" description="CYTH" evidence="1">
    <location>
        <begin position="2"/>
        <end position="199"/>
    </location>
</feature>
<dbReference type="EMBL" id="CP101118">
    <property type="protein sequence ID" value="WZF87918.1"/>
    <property type="molecule type" value="Genomic_DNA"/>
</dbReference>
<dbReference type="Pfam" id="PF01928">
    <property type="entry name" value="CYTH"/>
    <property type="match status" value="1"/>
</dbReference>
<reference evidence="2 3" key="1">
    <citation type="submission" date="2022-07" db="EMBL/GenBank/DDBJ databases">
        <title>A copper resistant bacterium isolated from sediment samples of deep sea hydrothermal areas.</title>
        <authorList>
            <person name="Zeng X."/>
        </authorList>
    </citation>
    <scope>NUCLEOTIDE SEQUENCE [LARGE SCALE GENOMIC DNA]</scope>
    <source>
        <strain evidence="3">CuT 6</strain>
    </source>
</reference>
<protein>
    <submittedName>
        <fullName evidence="2">CYTH domain-containing protein</fullName>
    </submittedName>
</protein>